<reference evidence="4 5" key="1">
    <citation type="submission" date="2019-10" db="EMBL/GenBank/DDBJ databases">
        <title>Taxonomy of Antarctic Massilia spp.: description of Massilia rubra sp. nov., Massilia aquatica sp. nov., Massilia mucilaginosa sp. nov., Massilia frigida sp. nov. isolated from streams, lakes and regoliths.</title>
        <authorList>
            <person name="Holochova P."/>
            <person name="Sedlacek I."/>
            <person name="Kralova S."/>
            <person name="Maslanova I."/>
            <person name="Busse H.-J."/>
            <person name="Stankova E."/>
            <person name="Vrbovska V."/>
            <person name="Kovarovic V."/>
            <person name="Bartak M."/>
            <person name="Svec P."/>
            <person name="Pantucek R."/>
        </authorList>
    </citation>
    <scope>NUCLEOTIDE SEQUENCE [LARGE SCALE GENOMIC DNA]</scope>
    <source>
        <strain evidence="4 5">CCM 8733</strain>
    </source>
</reference>
<organism evidence="4 5">
    <name type="scientific">Massilia mucilaginosa</name>
    <dbReference type="NCBI Taxonomy" id="2609282"/>
    <lineage>
        <taxon>Bacteria</taxon>
        <taxon>Pseudomonadati</taxon>
        <taxon>Pseudomonadota</taxon>
        <taxon>Betaproteobacteria</taxon>
        <taxon>Burkholderiales</taxon>
        <taxon>Oxalobacteraceae</taxon>
        <taxon>Telluria group</taxon>
        <taxon>Massilia</taxon>
    </lineage>
</organism>
<keyword evidence="5" id="KW-1185">Reference proteome</keyword>
<dbReference type="PANTHER" id="PTHR35174">
    <property type="entry name" value="BLL7171 PROTEIN-RELATED"/>
    <property type="match status" value="1"/>
</dbReference>
<dbReference type="Gene3D" id="3.30.70.1060">
    <property type="entry name" value="Dimeric alpha+beta barrel"/>
    <property type="match status" value="2"/>
</dbReference>
<feature type="region of interest" description="Disordered" evidence="2">
    <location>
        <begin position="255"/>
        <end position="279"/>
    </location>
</feature>
<feature type="region of interest" description="Disordered" evidence="2">
    <location>
        <begin position="1"/>
        <end position="20"/>
    </location>
</feature>
<feature type="domain" description="YCII-related" evidence="3">
    <location>
        <begin position="1"/>
        <end position="110"/>
    </location>
</feature>
<dbReference type="Proteomes" id="UP000609726">
    <property type="component" value="Unassembled WGS sequence"/>
</dbReference>
<gene>
    <name evidence="4" type="ORF">F2P45_28535</name>
</gene>
<comment type="similarity">
    <text evidence="1">Belongs to the YciI family.</text>
</comment>
<evidence type="ECO:0000313" key="5">
    <source>
        <dbReference type="Proteomes" id="UP000609726"/>
    </source>
</evidence>
<evidence type="ECO:0000259" key="3">
    <source>
        <dbReference type="Pfam" id="PF03795"/>
    </source>
</evidence>
<dbReference type="PANTHER" id="PTHR35174:SF4">
    <property type="entry name" value="BLL7163 PROTEIN"/>
    <property type="match status" value="1"/>
</dbReference>
<comment type="caution">
    <text evidence="4">The sequence shown here is derived from an EMBL/GenBank/DDBJ whole genome shotgun (WGS) entry which is preliminary data.</text>
</comment>
<dbReference type="Pfam" id="PF03795">
    <property type="entry name" value="YCII"/>
    <property type="match status" value="2"/>
</dbReference>
<evidence type="ECO:0000256" key="1">
    <source>
        <dbReference type="ARBA" id="ARBA00007689"/>
    </source>
</evidence>
<proteinExistence type="inferred from homology"/>
<dbReference type="SUPFAM" id="SSF54909">
    <property type="entry name" value="Dimeric alpha+beta barrel"/>
    <property type="match status" value="2"/>
</dbReference>
<evidence type="ECO:0000313" key="4">
    <source>
        <dbReference type="EMBL" id="NHZ92926.1"/>
    </source>
</evidence>
<accession>A0ABX0P1X9</accession>
<protein>
    <recommendedName>
        <fullName evidence="3">YCII-related domain-containing protein</fullName>
    </recommendedName>
</protein>
<sequence>MRYMLLRRSDPVHEAGQPPSTAAREALAAYTRQMADAGILRGCEHFLPSAGGVRLSLADGRATVADGPFPDTQELIAGFAVIDVASKNEALDWAARWPSGAAGAAEVEVRLSGCPGGCAEVAAAGEADAGGARFAILLRSTRALEDEAAVARERLDALDAHNAAEARAGVLLGADGLRSSAFGARVKLASGKLTVVDGPFTEIKEMIAGYWLICAPTLRDAIAWATRNPYPDGPPVEVEIRQLAERPDAGAFAPAARTDGQALRAQPASGVPVPRAATR</sequence>
<dbReference type="InterPro" id="IPR011008">
    <property type="entry name" value="Dimeric_a/b-barrel"/>
</dbReference>
<dbReference type="EMBL" id="WHJH01000056">
    <property type="protein sequence ID" value="NHZ92926.1"/>
    <property type="molecule type" value="Genomic_DNA"/>
</dbReference>
<dbReference type="InterPro" id="IPR005545">
    <property type="entry name" value="YCII"/>
</dbReference>
<name>A0ABX0P1X9_9BURK</name>
<feature type="domain" description="YCII-related" evidence="3">
    <location>
        <begin position="152"/>
        <end position="232"/>
    </location>
</feature>
<dbReference type="RefSeq" id="WP_166881618.1">
    <property type="nucleotide sequence ID" value="NZ_WHJH01000056.1"/>
</dbReference>
<evidence type="ECO:0000256" key="2">
    <source>
        <dbReference type="SAM" id="MobiDB-lite"/>
    </source>
</evidence>